<reference evidence="4" key="1">
    <citation type="journal article" date="2019" name="BMC Genomics">
        <title>Mobile genetic elements explain size variation in the mitochondrial genomes of four closely-related Armillaria species.</title>
        <authorList>
            <person name="Kolesnikova A.I."/>
            <person name="Putintseva Y.A."/>
            <person name="Simonov E.P."/>
            <person name="Biriukov V.V."/>
            <person name="Oreshkova N.V."/>
            <person name="Pavlov I.N."/>
            <person name="Sharov V.V."/>
            <person name="Kuzmin D.A."/>
            <person name="Anderson J.B."/>
            <person name="Krutovsky K.V."/>
        </authorList>
    </citation>
    <scope>NUCLEOTIDE SEQUENCE [LARGE SCALE GENOMIC DNA]</scope>
</reference>
<evidence type="ECO:0000313" key="4">
    <source>
        <dbReference type="EMBL" id="QCB16400.1"/>
    </source>
</evidence>
<keyword evidence="2" id="KW-0472">Membrane</keyword>
<sequence>MRKMFILPPAYEGILVGLLLSDAGINKSKSNKLMRIAFVHSFTLHFHYFMLVYFSLSSVFRSLPILRIQYRRGIKNVSLSIISKGLPAIHNLCLQFLDVNGRKIIPIDIYNLLTPIALAHWIMGDGEAREYGLRLCTDAFSIKEVVTLMNVLLIRYNIQSSIFWKKKLLPV</sequence>
<dbReference type="GeneID" id="40135558"/>
<gene>
    <name evidence="4" type="primary">oi1cox2</name>
</gene>
<keyword evidence="2" id="KW-1133">Transmembrane helix</keyword>
<geneLocation type="mitochondrion" evidence="4"/>
<protein>
    <recommendedName>
        <fullName evidence="3">Homing endonuclease LAGLIDADG domain-containing protein</fullName>
    </recommendedName>
</protein>
<dbReference type="EMBL" id="MH407470">
    <property type="protein sequence ID" value="QCB16400.1"/>
    <property type="molecule type" value="Genomic_DNA"/>
</dbReference>
<feature type="transmembrane region" description="Helical" evidence="2">
    <location>
        <begin position="37"/>
        <end position="56"/>
    </location>
</feature>
<dbReference type="InterPro" id="IPR027434">
    <property type="entry name" value="Homing_endonucl"/>
</dbReference>
<dbReference type="SUPFAM" id="SSF55608">
    <property type="entry name" value="Homing endonucleases"/>
    <property type="match status" value="1"/>
</dbReference>
<keyword evidence="2" id="KW-0812">Transmembrane</keyword>
<evidence type="ECO:0000256" key="1">
    <source>
        <dbReference type="ARBA" id="ARBA00002670"/>
    </source>
</evidence>
<evidence type="ECO:0000259" key="3">
    <source>
        <dbReference type="Pfam" id="PF03161"/>
    </source>
</evidence>
<dbReference type="GO" id="GO:0004519">
    <property type="term" value="F:endonuclease activity"/>
    <property type="evidence" value="ECO:0007669"/>
    <property type="project" value="InterPro"/>
</dbReference>
<dbReference type="Pfam" id="PF03161">
    <property type="entry name" value="LAGLIDADG_2"/>
    <property type="match status" value="1"/>
</dbReference>
<name>A0A4D6FEY1_9AGAR</name>
<organism evidence="4">
    <name type="scientific">Armillaria borealis</name>
    <dbReference type="NCBI Taxonomy" id="47425"/>
    <lineage>
        <taxon>Eukaryota</taxon>
        <taxon>Fungi</taxon>
        <taxon>Dikarya</taxon>
        <taxon>Basidiomycota</taxon>
        <taxon>Agaricomycotina</taxon>
        <taxon>Agaricomycetes</taxon>
        <taxon>Agaricomycetidae</taxon>
        <taxon>Agaricales</taxon>
        <taxon>Marasmiineae</taxon>
        <taxon>Physalacriaceae</taxon>
        <taxon>Armillaria</taxon>
    </lineage>
</organism>
<comment type="function">
    <text evidence="1">Mitochondrial DNA endonuclease involved in intron homing.</text>
</comment>
<evidence type="ECO:0000256" key="2">
    <source>
        <dbReference type="SAM" id="Phobius"/>
    </source>
</evidence>
<dbReference type="AlphaFoldDB" id="A0A4D6FEY1"/>
<accession>A0A4D6FEY1</accession>
<feature type="domain" description="Homing endonuclease LAGLIDADG" evidence="3">
    <location>
        <begin position="14"/>
        <end position="167"/>
    </location>
</feature>
<dbReference type="Gene3D" id="3.10.28.10">
    <property type="entry name" value="Homing endonucleases"/>
    <property type="match status" value="2"/>
</dbReference>
<dbReference type="RefSeq" id="YP_009631620.1">
    <property type="nucleotide sequence ID" value="NC_042230.1"/>
</dbReference>
<keyword evidence="4" id="KW-0496">Mitochondrion</keyword>
<dbReference type="InterPro" id="IPR004860">
    <property type="entry name" value="LAGLIDADG_dom"/>
</dbReference>
<proteinExistence type="predicted"/>